<protein>
    <submittedName>
        <fullName evidence="1">Uncharacterized protein</fullName>
    </submittedName>
</protein>
<dbReference type="GO" id="GO:0006914">
    <property type="term" value="P:autophagy"/>
    <property type="evidence" value="ECO:0007669"/>
    <property type="project" value="InterPro"/>
</dbReference>
<gene>
    <name evidence="1" type="ORF">CAEBREN_12647</name>
</gene>
<organism evidence="2">
    <name type="scientific">Caenorhabditis brenneri</name>
    <name type="common">Nematode worm</name>
    <dbReference type="NCBI Taxonomy" id="135651"/>
    <lineage>
        <taxon>Eukaryota</taxon>
        <taxon>Metazoa</taxon>
        <taxon>Ecdysozoa</taxon>
        <taxon>Nematoda</taxon>
        <taxon>Chromadorea</taxon>
        <taxon>Rhabditida</taxon>
        <taxon>Rhabditina</taxon>
        <taxon>Rhabditomorpha</taxon>
        <taxon>Rhabditoidea</taxon>
        <taxon>Rhabditidae</taxon>
        <taxon>Peloderinae</taxon>
        <taxon>Caenorhabditis</taxon>
    </lineage>
</organism>
<evidence type="ECO:0000313" key="2">
    <source>
        <dbReference type="Proteomes" id="UP000008068"/>
    </source>
</evidence>
<evidence type="ECO:0000313" key="1">
    <source>
        <dbReference type="EMBL" id="EGT58416.1"/>
    </source>
</evidence>
<dbReference type="Proteomes" id="UP000008068">
    <property type="component" value="Unassembled WGS sequence"/>
</dbReference>
<dbReference type="OMA" id="CPELAYN"/>
<dbReference type="PANTHER" id="PTHR21504">
    <property type="entry name" value="IG-LIKE DOMAIN-CONTAINING PROTEIN-RELATED-RELATED"/>
    <property type="match status" value="1"/>
</dbReference>
<proteinExistence type="predicted"/>
<dbReference type="PANTHER" id="PTHR21504:SF1">
    <property type="entry name" value="IG-LIKE DOMAIN-CONTAINING PROTEIN-RELATED"/>
    <property type="match status" value="1"/>
</dbReference>
<sequence length="466" mass="55163">MIAYSKLNSPRSIQIFIESSDKSSLRPLTEEQCARIASVSTQHRPVRHVICSKTNKYVVEVKRKDKRYYRYEYNVQLENFFPHECTCQPIVMESDLLLRYASYSHSFNQFVYFCWNKLTCRIEQYILNKFSIGFEQVHCPELAYNEQLFTQKDVRYQEFDARGQLFAVFRRWDGVIRRCIRTNRGHMSNINQTFVRTLRLQLAPLAPIGAPEEPPEDPDIQAYIDRLPEIRLHYSLSEPAPEIFGISRKTGRYTMFSIDDTGNLIKSRELILSNTRERNLFPVYAEYHQEIGRHVIHAENRVTCQIEQFVYDPEEEGFKQVDYPELKYDPSKRTFETLLFIDNDQLETLTMRAKDGSLRKERFWKTYKNVTKVPERVVTTFLWQRGDRLQNNRRVQEWVQNLEVPRAEEEEGAEPVEDPNEFLEAAQLETDRDNFPTDPPCLRLLIVNEYSKTCIKNFACSELFTA</sequence>
<dbReference type="HOGENOM" id="CLU_586939_0_0_1"/>
<dbReference type="eggNOG" id="ENOG502TKEN">
    <property type="taxonomic scope" value="Eukaryota"/>
</dbReference>
<dbReference type="InterPro" id="IPR039908">
    <property type="entry name" value="Sepa-1"/>
</dbReference>
<dbReference type="EMBL" id="GL379868">
    <property type="protein sequence ID" value="EGT58416.1"/>
    <property type="molecule type" value="Genomic_DNA"/>
</dbReference>
<dbReference type="InParanoid" id="G0NDI5"/>
<reference evidence="2" key="1">
    <citation type="submission" date="2011-07" db="EMBL/GenBank/DDBJ databases">
        <authorList>
            <consortium name="Caenorhabditis brenneri Sequencing and Analysis Consortium"/>
            <person name="Wilson R.K."/>
        </authorList>
    </citation>
    <scope>NUCLEOTIDE SEQUENCE [LARGE SCALE GENOMIC DNA]</scope>
    <source>
        <strain evidence="2">PB2801</strain>
    </source>
</reference>
<dbReference type="STRING" id="135651.G0NDI5"/>
<name>G0NDI5_CAEBE</name>
<keyword evidence="2" id="KW-1185">Reference proteome</keyword>
<dbReference type="AlphaFoldDB" id="G0NDI5"/>
<accession>G0NDI5</accession>